<gene>
    <name evidence="2" type="ORF">VOP03_11990</name>
</gene>
<accession>A0ABU6ISF6</accession>
<protein>
    <submittedName>
        <fullName evidence="2">ROK family protein</fullName>
    </submittedName>
</protein>
<proteinExistence type="inferred from homology"/>
<dbReference type="SUPFAM" id="SSF53067">
    <property type="entry name" value="Actin-like ATPase domain"/>
    <property type="match status" value="1"/>
</dbReference>
<keyword evidence="3" id="KW-1185">Reference proteome</keyword>
<comment type="caution">
    <text evidence="2">The sequence shown here is derived from an EMBL/GenBank/DDBJ whole genome shotgun (WGS) entry which is preliminary data.</text>
</comment>
<dbReference type="InterPro" id="IPR000600">
    <property type="entry name" value="ROK"/>
</dbReference>
<dbReference type="Proteomes" id="UP001355298">
    <property type="component" value="Unassembled WGS sequence"/>
</dbReference>
<comment type="similarity">
    <text evidence="1">Belongs to the ROK (NagC/XylR) family.</text>
</comment>
<dbReference type="EMBL" id="JAYMGW010000010">
    <property type="protein sequence ID" value="MEC4266068.1"/>
    <property type="molecule type" value="Genomic_DNA"/>
</dbReference>
<dbReference type="InterPro" id="IPR043129">
    <property type="entry name" value="ATPase_NBD"/>
</dbReference>
<dbReference type="PANTHER" id="PTHR18964:SF149">
    <property type="entry name" value="BIFUNCTIONAL UDP-N-ACETYLGLUCOSAMINE 2-EPIMERASE_N-ACETYLMANNOSAMINE KINASE"/>
    <property type="match status" value="1"/>
</dbReference>
<organism evidence="2 3">
    <name type="scientific">Flagellimonas halotolerans</name>
    <dbReference type="NCBI Taxonomy" id="3112164"/>
    <lineage>
        <taxon>Bacteria</taxon>
        <taxon>Pseudomonadati</taxon>
        <taxon>Bacteroidota</taxon>
        <taxon>Flavobacteriia</taxon>
        <taxon>Flavobacteriales</taxon>
        <taxon>Flavobacteriaceae</taxon>
        <taxon>Flagellimonas</taxon>
    </lineage>
</organism>
<dbReference type="Gene3D" id="3.30.420.40">
    <property type="match status" value="2"/>
</dbReference>
<dbReference type="Pfam" id="PF00480">
    <property type="entry name" value="ROK"/>
    <property type="match status" value="1"/>
</dbReference>
<reference evidence="2 3" key="1">
    <citation type="submission" date="2024-01" db="EMBL/GenBank/DDBJ databases">
        <title>The strains designed SYSU M86414 and SYSU M84420 isolated from the marine sediment in San Sha City (Hainan Province, China).</title>
        <authorList>
            <person name="Guo D."/>
        </authorList>
    </citation>
    <scope>NUCLEOTIDE SEQUENCE [LARGE SCALE GENOMIC DNA]</scope>
    <source>
        <strain evidence="2 3">SYSU M84420</strain>
    </source>
</reference>
<evidence type="ECO:0000313" key="2">
    <source>
        <dbReference type="EMBL" id="MEC4266068.1"/>
    </source>
</evidence>
<dbReference type="PANTHER" id="PTHR18964">
    <property type="entry name" value="ROK (REPRESSOR, ORF, KINASE) FAMILY"/>
    <property type="match status" value="1"/>
</dbReference>
<name>A0ABU6ISF6_9FLAO</name>
<evidence type="ECO:0000313" key="3">
    <source>
        <dbReference type="Proteomes" id="UP001355298"/>
    </source>
</evidence>
<dbReference type="RefSeq" id="WP_326279073.1">
    <property type="nucleotide sequence ID" value="NZ_JAYKYV010000010.1"/>
</dbReference>
<dbReference type="CDD" id="cd23763">
    <property type="entry name" value="ASKHA_ATPase_ROK"/>
    <property type="match status" value="1"/>
</dbReference>
<sequence>MEKANSAVLGVDVGGTKIKAGRVLGKEVVQSHLSKVNRMDAADTTLSKLFHVIDAVLTDEVEAIGIGVPAVVDPDLGVVYDVQNIPSWKEVPLKALVQKQFDLPVHLNNDANCFALGEHHFGKARQYKNCAALSLGTGLGMGIIIENKLYNGVLCGAGEVGMLPYKDGILEQYAGSFFFETAYGATAKDLYQKALDNNATALTAFGEYGAHLGEAVKAILYLFAPESIILGGSISKAYPFFKETLQGALDSFAYQKQLKNFKLETSDLMDSPILGAAALCLQSE</sequence>
<evidence type="ECO:0000256" key="1">
    <source>
        <dbReference type="ARBA" id="ARBA00006479"/>
    </source>
</evidence>